<evidence type="ECO:0000313" key="11">
    <source>
        <dbReference type="EMBL" id="TNJ62552.1"/>
    </source>
</evidence>
<dbReference type="RefSeq" id="WP_139605980.1">
    <property type="nucleotide sequence ID" value="NZ_VDCQ01000057.1"/>
</dbReference>
<name>A0A5C4T0E8_9BACL</name>
<evidence type="ECO:0000256" key="1">
    <source>
        <dbReference type="ARBA" id="ARBA00013260"/>
    </source>
</evidence>
<feature type="site" description="Discriminates between blocked and unblocked aminoacyl-tRNA" evidence="8">
    <location>
        <position position="9"/>
    </location>
</feature>
<keyword evidence="8" id="KW-0963">Cytoplasm</keyword>
<comment type="caution">
    <text evidence="11">The sequence shown here is derived from an EMBL/GenBank/DDBJ whole genome shotgun (WGS) entry which is preliminary data.</text>
</comment>
<feature type="active site" description="Proton acceptor" evidence="8">
    <location>
        <position position="19"/>
    </location>
</feature>
<organism evidence="11 12">
    <name type="scientific">Paenibacillus hemerocallicola</name>
    <dbReference type="NCBI Taxonomy" id="1172614"/>
    <lineage>
        <taxon>Bacteria</taxon>
        <taxon>Bacillati</taxon>
        <taxon>Bacillota</taxon>
        <taxon>Bacilli</taxon>
        <taxon>Bacillales</taxon>
        <taxon>Paenibacillaceae</taxon>
        <taxon>Paenibacillus</taxon>
    </lineage>
</organism>
<comment type="similarity">
    <text evidence="5 8 10">Belongs to the PTH family.</text>
</comment>
<dbReference type="PANTHER" id="PTHR17224:SF1">
    <property type="entry name" value="PEPTIDYL-TRNA HYDROLASE"/>
    <property type="match status" value="1"/>
</dbReference>
<dbReference type="Proteomes" id="UP000307943">
    <property type="component" value="Unassembled WGS sequence"/>
</dbReference>
<comment type="function">
    <text evidence="8">Catalyzes the release of premature peptidyl moieties from peptidyl-tRNA molecules trapped in stalled 50S ribosomal subunits, and thus maintains levels of free tRNAs and 50S ribosomes.</text>
</comment>
<dbReference type="AlphaFoldDB" id="A0A5C4T0E8"/>
<dbReference type="GO" id="GO:0005737">
    <property type="term" value="C:cytoplasm"/>
    <property type="evidence" value="ECO:0007669"/>
    <property type="project" value="UniProtKB-SubCell"/>
</dbReference>
<feature type="site" description="Stabilizes the basic form of H active site to accept a proton" evidence="8">
    <location>
        <position position="91"/>
    </location>
</feature>
<dbReference type="GO" id="GO:0000049">
    <property type="term" value="F:tRNA binding"/>
    <property type="evidence" value="ECO:0007669"/>
    <property type="project" value="UniProtKB-UniRule"/>
</dbReference>
<comment type="function">
    <text evidence="8">Hydrolyzes ribosome-free peptidyl-tRNAs (with 1 or more amino acids incorporated), which drop off the ribosome during protein synthesis, or as a result of ribosome stalling.</text>
</comment>
<dbReference type="EMBL" id="VDCQ01000057">
    <property type="protein sequence ID" value="TNJ62552.1"/>
    <property type="molecule type" value="Genomic_DNA"/>
</dbReference>
<feature type="binding site" evidence="8">
    <location>
        <position position="14"/>
    </location>
    <ligand>
        <name>tRNA</name>
        <dbReference type="ChEBI" id="CHEBI:17843"/>
    </ligand>
</feature>
<evidence type="ECO:0000256" key="5">
    <source>
        <dbReference type="ARBA" id="ARBA00038063"/>
    </source>
</evidence>
<dbReference type="Gene3D" id="3.40.50.1470">
    <property type="entry name" value="Peptidyl-tRNA hydrolase"/>
    <property type="match status" value="1"/>
</dbReference>
<dbReference type="GO" id="GO:0006515">
    <property type="term" value="P:protein quality control for misfolded or incompletely synthesized proteins"/>
    <property type="evidence" value="ECO:0007669"/>
    <property type="project" value="UniProtKB-UniRule"/>
</dbReference>
<dbReference type="CDD" id="cd00462">
    <property type="entry name" value="PTH"/>
    <property type="match status" value="1"/>
</dbReference>
<dbReference type="FunFam" id="3.40.50.1470:FF:000001">
    <property type="entry name" value="Peptidyl-tRNA hydrolase"/>
    <property type="match status" value="1"/>
</dbReference>
<evidence type="ECO:0000256" key="7">
    <source>
        <dbReference type="ARBA" id="ARBA00050038"/>
    </source>
</evidence>
<keyword evidence="4 8" id="KW-0694">RNA-binding</keyword>
<comment type="subcellular location">
    <subcellularLocation>
        <location evidence="8">Cytoplasm</location>
    </subcellularLocation>
</comment>
<dbReference type="Pfam" id="PF01195">
    <property type="entry name" value="Pept_tRNA_hydro"/>
    <property type="match status" value="1"/>
</dbReference>
<feature type="binding site" evidence="8">
    <location>
        <position position="66"/>
    </location>
    <ligand>
        <name>tRNA</name>
        <dbReference type="ChEBI" id="CHEBI:17843"/>
    </ligand>
</feature>
<feature type="binding site" evidence="8">
    <location>
        <position position="64"/>
    </location>
    <ligand>
        <name>tRNA</name>
        <dbReference type="ChEBI" id="CHEBI:17843"/>
    </ligand>
</feature>
<evidence type="ECO:0000256" key="2">
    <source>
        <dbReference type="ARBA" id="ARBA00022555"/>
    </source>
</evidence>
<dbReference type="InterPro" id="IPR036416">
    <property type="entry name" value="Pept_tRNA_hydro_sf"/>
</dbReference>
<feature type="binding site" evidence="8">
    <location>
        <position position="112"/>
    </location>
    <ligand>
        <name>tRNA</name>
        <dbReference type="ChEBI" id="CHEBI:17843"/>
    </ligand>
</feature>
<dbReference type="PROSITE" id="PS01195">
    <property type="entry name" value="PEPT_TRNA_HYDROL_1"/>
    <property type="match status" value="1"/>
</dbReference>
<evidence type="ECO:0000256" key="3">
    <source>
        <dbReference type="ARBA" id="ARBA00022801"/>
    </source>
</evidence>
<dbReference type="GO" id="GO:0004045">
    <property type="term" value="F:peptidyl-tRNA hydrolase activity"/>
    <property type="evidence" value="ECO:0007669"/>
    <property type="project" value="UniProtKB-UniRule"/>
</dbReference>
<evidence type="ECO:0000256" key="4">
    <source>
        <dbReference type="ARBA" id="ARBA00022884"/>
    </source>
</evidence>
<dbReference type="OrthoDB" id="9800507at2"/>
<dbReference type="InterPro" id="IPR001328">
    <property type="entry name" value="Pept_tRNA_hydro"/>
</dbReference>
<reference evidence="11 12" key="1">
    <citation type="submission" date="2019-05" db="EMBL/GenBank/DDBJ databases">
        <title>We sequenced the genome of Paenibacillus hemerocallicola KCTC 33185 for further insight into its adaptation and study the phylogeny of Paenibacillus.</title>
        <authorList>
            <person name="Narsing Rao M.P."/>
        </authorList>
    </citation>
    <scope>NUCLEOTIDE SEQUENCE [LARGE SCALE GENOMIC DNA]</scope>
    <source>
        <strain evidence="11 12">KCTC 33185</strain>
    </source>
</reference>
<comment type="subunit">
    <text evidence="8">Monomer.</text>
</comment>
<keyword evidence="12" id="KW-1185">Reference proteome</keyword>
<dbReference type="PANTHER" id="PTHR17224">
    <property type="entry name" value="PEPTIDYL-TRNA HYDROLASE"/>
    <property type="match status" value="1"/>
</dbReference>
<keyword evidence="3 8" id="KW-0378">Hydrolase</keyword>
<evidence type="ECO:0000256" key="6">
    <source>
        <dbReference type="ARBA" id="ARBA00048707"/>
    </source>
</evidence>
<evidence type="ECO:0000313" key="12">
    <source>
        <dbReference type="Proteomes" id="UP000307943"/>
    </source>
</evidence>
<evidence type="ECO:0000256" key="8">
    <source>
        <dbReference type="HAMAP-Rule" id="MF_00083"/>
    </source>
</evidence>
<dbReference type="NCBIfam" id="TIGR00447">
    <property type="entry name" value="pth"/>
    <property type="match status" value="1"/>
</dbReference>
<sequence>MKWIVGLGNPGTAYRNNRHNVGFMVLDRAAEQWGISIAQSKFKALVGEGHFKGEKVHLLKPMTYMNLSGESMRAFMDFYKAPLEDCIVVYDDMDTPFGQIRLRYQGSAGGHNGIKSIIQHAGTQSFNRIRVGISRPDPGYSIVDYVLADFTKEEAKTLPDAVQKSVDALEFALEHNFDKTMAKFNQ</sequence>
<dbReference type="SUPFAM" id="SSF53178">
    <property type="entry name" value="Peptidyl-tRNA hydrolase-like"/>
    <property type="match status" value="1"/>
</dbReference>
<dbReference type="GO" id="GO:0072344">
    <property type="term" value="P:rescue of stalled ribosome"/>
    <property type="evidence" value="ECO:0007669"/>
    <property type="project" value="UniProtKB-UniRule"/>
</dbReference>
<dbReference type="PROSITE" id="PS01196">
    <property type="entry name" value="PEPT_TRNA_HYDROL_2"/>
    <property type="match status" value="1"/>
</dbReference>
<accession>A0A5C4T0E8</accession>
<dbReference type="EC" id="3.1.1.29" evidence="1 8"/>
<proteinExistence type="inferred from homology"/>
<evidence type="ECO:0000256" key="9">
    <source>
        <dbReference type="RuleBase" id="RU000673"/>
    </source>
</evidence>
<dbReference type="InterPro" id="IPR018171">
    <property type="entry name" value="Pept_tRNA_hydro_CS"/>
</dbReference>
<gene>
    <name evidence="8" type="primary">pth</name>
    <name evidence="11" type="ORF">FE784_30150</name>
</gene>
<evidence type="ECO:0000256" key="10">
    <source>
        <dbReference type="RuleBase" id="RU004320"/>
    </source>
</evidence>
<comment type="catalytic activity">
    <reaction evidence="6 8 9">
        <text>an N-acyl-L-alpha-aminoacyl-tRNA + H2O = an N-acyl-L-amino acid + a tRNA + H(+)</text>
        <dbReference type="Rhea" id="RHEA:54448"/>
        <dbReference type="Rhea" id="RHEA-COMP:10123"/>
        <dbReference type="Rhea" id="RHEA-COMP:13883"/>
        <dbReference type="ChEBI" id="CHEBI:15377"/>
        <dbReference type="ChEBI" id="CHEBI:15378"/>
        <dbReference type="ChEBI" id="CHEBI:59874"/>
        <dbReference type="ChEBI" id="CHEBI:78442"/>
        <dbReference type="ChEBI" id="CHEBI:138191"/>
        <dbReference type="EC" id="3.1.1.29"/>
    </reaction>
</comment>
<dbReference type="HAMAP" id="MF_00083">
    <property type="entry name" value="Pept_tRNA_hydro_bact"/>
    <property type="match status" value="1"/>
</dbReference>
<keyword evidence="2 8" id="KW-0820">tRNA-binding</keyword>
<protein>
    <recommendedName>
        <fullName evidence="7 8">Peptidyl-tRNA hydrolase</fullName>
        <shortName evidence="8">Pth</shortName>
        <ecNumber evidence="1 8">3.1.1.29</ecNumber>
    </recommendedName>
</protein>